<evidence type="ECO:0000256" key="1">
    <source>
        <dbReference type="SAM" id="Phobius"/>
    </source>
</evidence>
<dbReference type="PANTHER" id="PTHR34144">
    <property type="entry name" value="CHROMOSOME 8, WHOLE GENOME SHOTGUN SEQUENCE"/>
    <property type="match status" value="1"/>
</dbReference>
<keyword evidence="1" id="KW-0812">Transmembrane</keyword>
<keyword evidence="1" id="KW-1133">Transmembrane helix</keyword>
<keyword evidence="2" id="KW-0808">Transferase</keyword>
<protein>
    <submittedName>
        <fullName evidence="2">Glycosyltransferase family 69 protein</fullName>
    </submittedName>
</protein>
<dbReference type="PANTHER" id="PTHR34144:SF7">
    <property type="entry name" value="EXPORT PROTEIN (CAP59), PUTATIVE (AFU_ORTHOLOGUE AFUA_7G05020)-RELATED"/>
    <property type="match status" value="1"/>
</dbReference>
<dbReference type="STRING" id="747525.W4KCB0"/>
<name>W4KCB0_HETIT</name>
<keyword evidence="1" id="KW-0472">Membrane</keyword>
<evidence type="ECO:0000313" key="3">
    <source>
        <dbReference type="Proteomes" id="UP000030671"/>
    </source>
</evidence>
<feature type="transmembrane region" description="Helical" evidence="1">
    <location>
        <begin position="50"/>
        <end position="67"/>
    </location>
</feature>
<dbReference type="InterPro" id="IPR021047">
    <property type="entry name" value="Mannosyltransferase_CMT1"/>
</dbReference>
<organism evidence="2 3">
    <name type="scientific">Heterobasidion irregulare (strain TC 32-1)</name>
    <dbReference type="NCBI Taxonomy" id="747525"/>
    <lineage>
        <taxon>Eukaryota</taxon>
        <taxon>Fungi</taxon>
        <taxon>Dikarya</taxon>
        <taxon>Basidiomycota</taxon>
        <taxon>Agaricomycotina</taxon>
        <taxon>Agaricomycetes</taxon>
        <taxon>Russulales</taxon>
        <taxon>Bondarzewiaceae</taxon>
        <taxon>Heterobasidion</taxon>
        <taxon>Heterobasidion annosum species complex</taxon>
    </lineage>
</organism>
<evidence type="ECO:0000313" key="2">
    <source>
        <dbReference type="EMBL" id="ETW83403.1"/>
    </source>
</evidence>
<accession>W4KCB0</accession>
<sequence length="264" mass="30708">MTEEMRFRYGRRRGWFVSHLRDHFELYCSAAFTLSVGLSIAYYIGFFTTLFFYLPFVLFCIPTLAVLDAFDLKNGNRLRWSRIHQLRFLLCCSWCLFMVLSPRYPSSGPSSYLNPSASIPPLKNETYFIVSNLYNSAAVLPSWTREMKALIKHLGPDNVFVAIYESNSQDDTKRLLRSFDDDLIQMGVKRSIRTEDTSGRTQGWSLGGHQRVQYMAEVRNKAIQPLASGHTNGRPFNKILFFNDVYFDWSYSMPCQSRRPLQYV</sequence>
<feature type="transmembrane region" description="Helical" evidence="1">
    <location>
        <begin position="24"/>
        <end position="44"/>
    </location>
</feature>
<dbReference type="KEGG" id="hir:HETIRDRAFT_165684"/>
<dbReference type="HOGENOM" id="CLU_1053939_0_0_1"/>
<dbReference type="EMBL" id="KI925457">
    <property type="protein sequence ID" value="ETW83403.1"/>
    <property type="molecule type" value="Genomic_DNA"/>
</dbReference>
<proteinExistence type="predicted"/>
<dbReference type="Pfam" id="PF11735">
    <property type="entry name" value="CAP59_mtransfer"/>
    <property type="match status" value="1"/>
</dbReference>
<dbReference type="GO" id="GO:0016740">
    <property type="term" value="F:transferase activity"/>
    <property type="evidence" value="ECO:0007669"/>
    <property type="project" value="UniProtKB-KW"/>
</dbReference>
<dbReference type="OrthoDB" id="262547at2759"/>
<reference evidence="2 3" key="1">
    <citation type="journal article" date="2012" name="New Phytol.">
        <title>Insight into trade-off between wood decay and parasitism from the genome of a fungal forest pathogen.</title>
        <authorList>
            <person name="Olson A."/>
            <person name="Aerts A."/>
            <person name="Asiegbu F."/>
            <person name="Belbahri L."/>
            <person name="Bouzid O."/>
            <person name="Broberg A."/>
            <person name="Canback B."/>
            <person name="Coutinho P.M."/>
            <person name="Cullen D."/>
            <person name="Dalman K."/>
            <person name="Deflorio G."/>
            <person name="van Diepen L.T."/>
            <person name="Dunand C."/>
            <person name="Duplessis S."/>
            <person name="Durling M."/>
            <person name="Gonthier P."/>
            <person name="Grimwood J."/>
            <person name="Fossdal C.G."/>
            <person name="Hansson D."/>
            <person name="Henrissat B."/>
            <person name="Hietala A."/>
            <person name="Himmelstrand K."/>
            <person name="Hoffmeister D."/>
            <person name="Hogberg N."/>
            <person name="James T.Y."/>
            <person name="Karlsson M."/>
            <person name="Kohler A."/>
            <person name="Kues U."/>
            <person name="Lee Y.H."/>
            <person name="Lin Y.C."/>
            <person name="Lind M."/>
            <person name="Lindquist E."/>
            <person name="Lombard V."/>
            <person name="Lucas S."/>
            <person name="Lunden K."/>
            <person name="Morin E."/>
            <person name="Murat C."/>
            <person name="Park J."/>
            <person name="Raffaello T."/>
            <person name="Rouze P."/>
            <person name="Salamov A."/>
            <person name="Schmutz J."/>
            <person name="Solheim H."/>
            <person name="Stahlberg J."/>
            <person name="Velez H."/>
            <person name="de Vries R.P."/>
            <person name="Wiebenga A."/>
            <person name="Woodward S."/>
            <person name="Yakovlev I."/>
            <person name="Garbelotto M."/>
            <person name="Martin F."/>
            <person name="Grigoriev I.V."/>
            <person name="Stenlid J."/>
        </authorList>
    </citation>
    <scope>NUCLEOTIDE SEQUENCE [LARGE SCALE GENOMIC DNA]</scope>
    <source>
        <strain evidence="2 3">TC 32-1</strain>
    </source>
</reference>
<dbReference type="GeneID" id="20668001"/>
<dbReference type="AlphaFoldDB" id="W4KCB0"/>
<dbReference type="InParanoid" id="W4KCB0"/>
<dbReference type="eggNOG" id="ENOG502RJAT">
    <property type="taxonomic scope" value="Eukaryota"/>
</dbReference>
<dbReference type="RefSeq" id="XP_009545656.1">
    <property type="nucleotide sequence ID" value="XM_009547361.1"/>
</dbReference>
<gene>
    <name evidence="2" type="ORF">HETIRDRAFT_165684</name>
</gene>
<dbReference type="Proteomes" id="UP000030671">
    <property type="component" value="Unassembled WGS sequence"/>
</dbReference>
<keyword evidence="3" id="KW-1185">Reference proteome</keyword>